<dbReference type="GO" id="GO:0010997">
    <property type="term" value="F:anaphase-promoting complex binding"/>
    <property type="evidence" value="ECO:0007669"/>
    <property type="project" value="InterPro"/>
</dbReference>
<evidence type="ECO:0000313" key="7">
    <source>
        <dbReference type="EMBL" id="CCC52019.1"/>
    </source>
</evidence>
<evidence type="ECO:0000256" key="6">
    <source>
        <dbReference type="PROSITE-ProRule" id="PRU00221"/>
    </source>
</evidence>
<dbReference type="Gene3D" id="2.130.10.10">
    <property type="entry name" value="YVTN repeat-like/Quinoprotein amine dehydrogenase"/>
    <property type="match status" value="1"/>
</dbReference>
<dbReference type="PROSITE" id="PS50294">
    <property type="entry name" value="WD_REPEATS_REGION"/>
    <property type="match status" value="1"/>
</dbReference>
<dbReference type="SUPFAM" id="SSF50978">
    <property type="entry name" value="WD40 repeat-like"/>
    <property type="match status" value="1"/>
</dbReference>
<dbReference type="InterPro" id="IPR001680">
    <property type="entry name" value="WD40_rpt"/>
</dbReference>
<dbReference type="VEuPathDB" id="TriTrypDB:TvY486_1010620"/>
<dbReference type="PANTHER" id="PTHR19918:SF8">
    <property type="entry name" value="FI02843P"/>
    <property type="match status" value="1"/>
</dbReference>
<dbReference type="Pfam" id="PF00400">
    <property type="entry name" value="WD40"/>
    <property type="match status" value="1"/>
</dbReference>
<dbReference type="InterPro" id="IPR033010">
    <property type="entry name" value="Cdc20/Fizzy"/>
</dbReference>
<keyword evidence="5" id="KW-0131">Cell cycle</keyword>
<protein>
    <submittedName>
        <fullName evidence="7">Uncharacterized protein</fullName>
    </submittedName>
</protein>
<sequence>MRQWALAELETTPSTQSSVKRRIRGRGLSLQELSANNLRLLSRPLSDDETPPVRLSRHIPQREGMDMAVAAYNLTTNATSVTTPLTTNVTAGYTSIGGGRSMTISTAASSSIFSESFVSDDSLYVTSVYNEVLAEQLSSEHPQRHRKIGGEVLRFETTDSVQPRRISPVSRPFTSSSIGDDLCENDRERLSDFTTGVNSAQASGRPLFSNSPTGRFLLKRIKSCKSVPQRVLCTNPERALDAPEFPAKAKQLLHWGSNNKLVIGLKNGLHAWDAETAKASQIVQLQGQFDICAVHWLHTCTCVAIALDEGATAIYDCNHREFLRSLRVRLTPDAEISYIAVNGPMLAVGTSAAAGGLHIFDVRVKNALVSVYEGHTGGVTSLNYCTMEPFYLAAGSASGGVRVWDARRSSSPRYSFDNVHRGCTSALLWDPDRRTKMYTGGQDGMMCYIDTHAPVTNVSSTVRTDEEIHGGSTHCVTRAINTAYPINNIVSPPGSGELATTHCGRGHIQLRQSSNFHLIGTLGSPNCTAGITCATVAPDGERICAAQEELLKFWRVFWPSSTVRRAKSATPPPATLLDHELR</sequence>
<evidence type="ECO:0000256" key="5">
    <source>
        <dbReference type="ARBA" id="ARBA00023306"/>
    </source>
</evidence>
<feature type="repeat" description="WD" evidence="6">
    <location>
        <begin position="372"/>
        <end position="414"/>
    </location>
</feature>
<dbReference type="InterPro" id="IPR036322">
    <property type="entry name" value="WD40_repeat_dom_sf"/>
</dbReference>
<keyword evidence="1 6" id="KW-0853">WD repeat</keyword>
<evidence type="ECO:0000256" key="3">
    <source>
        <dbReference type="ARBA" id="ARBA00022737"/>
    </source>
</evidence>
<keyword evidence="4" id="KW-0498">Mitosis</keyword>
<evidence type="ECO:0000256" key="1">
    <source>
        <dbReference type="ARBA" id="ARBA00022574"/>
    </source>
</evidence>
<dbReference type="AlphaFoldDB" id="G0U811"/>
<dbReference type="GO" id="GO:0005680">
    <property type="term" value="C:anaphase-promoting complex"/>
    <property type="evidence" value="ECO:0007669"/>
    <property type="project" value="TreeGrafter"/>
</dbReference>
<dbReference type="GO" id="GO:0031145">
    <property type="term" value="P:anaphase-promoting complex-dependent catabolic process"/>
    <property type="evidence" value="ECO:0007669"/>
    <property type="project" value="TreeGrafter"/>
</dbReference>
<organism evidence="7">
    <name type="scientific">Trypanosoma vivax (strain Y486)</name>
    <dbReference type="NCBI Taxonomy" id="1055687"/>
    <lineage>
        <taxon>Eukaryota</taxon>
        <taxon>Discoba</taxon>
        <taxon>Euglenozoa</taxon>
        <taxon>Kinetoplastea</taxon>
        <taxon>Metakinetoplastina</taxon>
        <taxon>Trypanosomatida</taxon>
        <taxon>Trypanosomatidae</taxon>
        <taxon>Trypanosoma</taxon>
        <taxon>Duttonella</taxon>
    </lineage>
</organism>
<dbReference type="InterPro" id="IPR015943">
    <property type="entry name" value="WD40/YVTN_repeat-like_dom_sf"/>
</dbReference>
<dbReference type="SMART" id="SM00320">
    <property type="entry name" value="WD40"/>
    <property type="match status" value="4"/>
</dbReference>
<dbReference type="GO" id="GO:1905786">
    <property type="term" value="P:positive regulation of anaphase-promoting complex-dependent catabolic process"/>
    <property type="evidence" value="ECO:0007669"/>
    <property type="project" value="TreeGrafter"/>
</dbReference>
<dbReference type="PANTHER" id="PTHR19918">
    <property type="entry name" value="CELL DIVISION CYCLE 20 CDC20 FIZZY -RELATED"/>
    <property type="match status" value="1"/>
</dbReference>
<name>G0U811_TRYVY</name>
<dbReference type="OMA" id="CAAQADE"/>
<accession>G0U811</accession>
<dbReference type="GO" id="GO:0051301">
    <property type="term" value="P:cell division"/>
    <property type="evidence" value="ECO:0007669"/>
    <property type="project" value="UniProtKB-KW"/>
</dbReference>
<proteinExistence type="predicted"/>
<dbReference type="GO" id="GO:1990757">
    <property type="term" value="F:ubiquitin ligase activator activity"/>
    <property type="evidence" value="ECO:0007669"/>
    <property type="project" value="TreeGrafter"/>
</dbReference>
<reference evidence="7" key="1">
    <citation type="journal article" date="2012" name="Proc. Natl. Acad. Sci. U.S.A.">
        <title>Antigenic diversity is generated by distinct evolutionary mechanisms in African trypanosome species.</title>
        <authorList>
            <person name="Jackson A.P."/>
            <person name="Berry A."/>
            <person name="Aslett M."/>
            <person name="Allison H.C."/>
            <person name="Burton P."/>
            <person name="Vavrova-Anderson J."/>
            <person name="Brown R."/>
            <person name="Browne H."/>
            <person name="Corton N."/>
            <person name="Hauser H."/>
            <person name="Gamble J."/>
            <person name="Gilderthorp R."/>
            <person name="Marcello L."/>
            <person name="McQuillan J."/>
            <person name="Otto T.D."/>
            <person name="Quail M.A."/>
            <person name="Sanders M.J."/>
            <person name="van Tonder A."/>
            <person name="Ginger M.L."/>
            <person name="Field M.C."/>
            <person name="Barry J.D."/>
            <person name="Hertz-Fowler C."/>
            <person name="Berriman M."/>
        </authorList>
    </citation>
    <scope>NUCLEOTIDE SEQUENCE</scope>
    <source>
        <strain evidence="7">Y486</strain>
    </source>
</reference>
<keyword evidence="3" id="KW-0677">Repeat</keyword>
<dbReference type="PROSITE" id="PS50082">
    <property type="entry name" value="WD_REPEATS_2"/>
    <property type="match status" value="1"/>
</dbReference>
<dbReference type="EMBL" id="HE573026">
    <property type="protein sequence ID" value="CCC52019.1"/>
    <property type="molecule type" value="Genomic_DNA"/>
</dbReference>
<evidence type="ECO:0000256" key="2">
    <source>
        <dbReference type="ARBA" id="ARBA00022618"/>
    </source>
</evidence>
<keyword evidence="2" id="KW-0132">Cell division</keyword>
<gene>
    <name evidence="7" type="ORF">TVY486_1010620</name>
</gene>
<evidence type="ECO:0000256" key="4">
    <source>
        <dbReference type="ARBA" id="ARBA00022776"/>
    </source>
</evidence>